<evidence type="ECO:0000313" key="4">
    <source>
        <dbReference type="Proteomes" id="UP000677054"/>
    </source>
</evidence>
<protein>
    <recommendedName>
        <fullName evidence="2">DUF4789 domain-containing protein</fullName>
    </recommendedName>
</protein>
<organism evidence="3">
    <name type="scientific">Darwinula stevensoni</name>
    <dbReference type="NCBI Taxonomy" id="69355"/>
    <lineage>
        <taxon>Eukaryota</taxon>
        <taxon>Metazoa</taxon>
        <taxon>Ecdysozoa</taxon>
        <taxon>Arthropoda</taxon>
        <taxon>Crustacea</taxon>
        <taxon>Oligostraca</taxon>
        <taxon>Ostracoda</taxon>
        <taxon>Podocopa</taxon>
        <taxon>Podocopida</taxon>
        <taxon>Darwinulocopina</taxon>
        <taxon>Darwinuloidea</taxon>
        <taxon>Darwinulidae</taxon>
        <taxon>Darwinula</taxon>
    </lineage>
</organism>
<keyword evidence="4" id="KW-1185">Reference proteome</keyword>
<name>A0A7R8XMC3_9CRUS</name>
<feature type="domain" description="DUF4789" evidence="2">
    <location>
        <begin position="100"/>
        <end position="169"/>
    </location>
</feature>
<keyword evidence="1" id="KW-0732">Signal</keyword>
<reference evidence="3" key="1">
    <citation type="submission" date="2020-11" db="EMBL/GenBank/DDBJ databases">
        <authorList>
            <person name="Tran Van P."/>
        </authorList>
    </citation>
    <scope>NUCLEOTIDE SEQUENCE</scope>
</reference>
<feature type="chain" id="PRO_5036209251" description="DUF4789 domain-containing protein" evidence="1">
    <location>
        <begin position="26"/>
        <end position="262"/>
    </location>
</feature>
<gene>
    <name evidence="3" type="ORF">DSTB1V02_LOCUS8691</name>
</gene>
<dbReference type="PANTHER" id="PTHR21177:SF7">
    <property type="entry name" value="GH11627P"/>
    <property type="match status" value="1"/>
</dbReference>
<dbReference type="AlphaFoldDB" id="A0A7R8XMC3"/>
<dbReference type="PANTHER" id="PTHR21177">
    <property type="entry name" value="IP06524P-RELATED"/>
    <property type="match status" value="1"/>
</dbReference>
<dbReference type="EMBL" id="CAJPEV010002042">
    <property type="protein sequence ID" value="CAG0895417.1"/>
    <property type="molecule type" value="Genomic_DNA"/>
</dbReference>
<evidence type="ECO:0000313" key="3">
    <source>
        <dbReference type="EMBL" id="CAD7248884.1"/>
    </source>
</evidence>
<proteinExistence type="predicted"/>
<feature type="signal peptide" evidence="1">
    <location>
        <begin position="1"/>
        <end position="25"/>
    </location>
</feature>
<sequence>MKMLPSFGFILLPLLSFHALLTTLADTTEIPSCDSSSAFHSPSNQCQQLLEGDVCKEGEWLVLNRSTKEAECRNRTCGRSELPLYSEPDLCIPINSPRGHCGKNQVLVADQFGFGHCECSMYERRYIYWPPDKNCYRVFNRGPCDPGNIFIDSRNGTAVCKWNPCPDNKIYWLSLGECVSEEDPALCPSSMPLTIDRLPDQQITLACKEEIGHEAIGSYTFRTCTPGSISEAEGKCEGTISLNLCPPGKEEDLFGGCRKSSS</sequence>
<dbReference type="Pfam" id="PF16033">
    <property type="entry name" value="DUF4789"/>
    <property type="match status" value="1"/>
</dbReference>
<dbReference type="InterPro" id="IPR031993">
    <property type="entry name" value="DUF4789"/>
</dbReference>
<accession>A0A7R8XMC3</accession>
<evidence type="ECO:0000256" key="1">
    <source>
        <dbReference type="SAM" id="SignalP"/>
    </source>
</evidence>
<evidence type="ECO:0000259" key="2">
    <source>
        <dbReference type="Pfam" id="PF16033"/>
    </source>
</evidence>
<dbReference type="Proteomes" id="UP000677054">
    <property type="component" value="Unassembled WGS sequence"/>
</dbReference>
<dbReference type="EMBL" id="LR901559">
    <property type="protein sequence ID" value="CAD7248884.1"/>
    <property type="molecule type" value="Genomic_DNA"/>
</dbReference>
<dbReference type="OrthoDB" id="6328618at2759"/>